<name>A0ABP7MSB9_9GAMM</name>
<dbReference type="CDD" id="cd00555">
    <property type="entry name" value="Maf"/>
    <property type="match status" value="1"/>
</dbReference>
<dbReference type="PANTHER" id="PTHR43213:SF5">
    <property type="entry name" value="BIFUNCTIONAL DTTP_UTP PYROPHOSPHATASE_METHYLTRANSFERASE PROTEIN-RELATED"/>
    <property type="match status" value="1"/>
</dbReference>
<sequence length="206" mass="21283">MLHLASQSPRRRELLGRLGLEFGVLGIDVPERRGPGEAPADYVRRVAREKAGAGLLRVAGVAGAVVVGADTEVILDGEVFGKPCDAGDAAAMLRRLSGRTHEVVSAVSVVSAAREAQAVSVSQVRFAELSDEDIAGYVASGEPMGKAGAYAIQGRGEAFVRHLSGSHSGVMGLPLFETLELLRGFGIALPAPETAEAAAGDRSAAR</sequence>
<organism evidence="5 6">
    <name type="scientific">Luteimonas lutimaris</name>
    <dbReference type="NCBI Taxonomy" id="698645"/>
    <lineage>
        <taxon>Bacteria</taxon>
        <taxon>Pseudomonadati</taxon>
        <taxon>Pseudomonadota</taxon>
        <taxon>Gammaproteobacteria</taxon>
        <taxon>Lysobacterales</taxon>
        <taxon>Lysobacteraceae</taxon>
        <taxon>Luteimonas</taxon>
    </lineage>
</organism>
<dbReference type="NCBIfam" id="TIGR00172">
    <property type="entry name" value="maf"/>
    <property type="match status" value="1"/>
</dbReference>
<dbReference type="InterPro" id="IPR029001">
    <property type="entry name" value="ITPase-like_fam"/>
</dbReference>
<comment type="caution">
    <text evidence="4">Lacks conserved residue(s) required for the propagation of feature annotation.</text>
</comment>
<keyword evidence="3 4" id="KW-0546">Nucleotide metabolism</keyword>
<feature type="site" description="Important for substrate specificity" evidence="4">
    <location>
        <position position="10"/>
    </location>
</feature>
<comment type="caution">
    <text evidence="5">The sequence shown here is derived from an EMBL/GenBank/DDBJ whole genome shotgun (WGS) entry which is preliminary data.</text>
</comment>
<dbReference type="InterPro" id="IPR003697">
    <property type="entry name" value="Maf-like"/>
</dbReference>
<accession>A0ABP7MSB9</accession>
<feature type="site" description="Important for substrate specificity" evidence="4">
    <location>
        <position position="153"/>
    </location>
</feature>
<evidence type="ECO:0000256" key="4">
    <source>
        <dbReference type="HAMAP-Rule" id="MF_00528"/>
    </source>
</evidence>
<comment type="catalytic activity">
    <reaction evidence="4">
        <text>UTP + H2O = UMP + diphosphate + H(+)</text>
        <dbReference type="Rhea" id="RHEA:29395"/>
        <dbReference type="ChEBI" id="CHEBI:15377"/>
        <dbReference type="ChEBI" id="CHEBI:15378"/>
        <dbReference type="ChEBI" id="CHEBI:33019"/>
        <dbReference type="ChEBI" id="CHEBI:46398"/>
        <dbReference type="ChEBI" id="CHEBI:57865"/>
        <dbReference type="EC" id="3.6.1.9"/>
    </reaction>
</comment>
<reference evidence="6" key="1">
    <citation type="journal article" date="2019" name="Int. J. Syst. Evol. Microbiol.">
        <title>The Global Catalogue of Microorganisms (GCM) 10K type strain sequencing project: providing services to taxonomists for standard genome sequencing and annotation.</title>
        <authorList>
            <consortium name="The Broad Institute Genomics Platform"/>
            <consortium name="The Broad Institute Genome Sequencing Center for Infectious Disease"/>
            <person name="Wu L."/>
            <person name="Ma J."/>
        </authorList>
    </citation>
    <scope>NUCLEOTIDE SEQUENCE [LARGE SCALE GENOMIC DNA]</scope>
    <source>
        <strain evidence="6">JCM 16916</strain>
    </source>
</reference>
<dbReference type="Gene3D" id="3.90.950.10">
    <property type="match status" value="1"/>
</dbReference>
<evidence type="ECO:0000256" key="2">
    <source>
        <dbReference type="ARBA" id="ARBA00022801"/>
    </source>
</evidence>
<feature type="active site" description="Proton acceptor" evidence="4">
    <location>
        <position position="70"/>
    </location>
</feature>
<feature type="site" description="Important for substrate specificity" evidence="4">
    <location>
        <position position="71"/>
    </location>
</feature>
<evidence type="ECO:0000313" key="5">
    <source>
        <dbReference type="EMBL" id="GAA3929306.1"/>
    </source>
</evidence>
<dbReference type="SUPFAM" id="SSF52972">
    <property type="entry name" value="ITPase-like"/>
    <property type="match status" value="1"/>
</dbReference>
<comment type="cofactor">
    <cofactor evidence="1 4">
        <name>a divalent metal cation</name>
        <dbReference type="ChEBI" id="CHEBI:60240"/>
    </cofactor>
</comment>
<protein>
    <recommendedName>
        <fullName evidence="4">dTTP/UTP pyrophosphatase</fullName>
        <shortName evidence="4">dTTPase/UTPase</shortName>
        <ecNumber evidence="4">3.6.1.9</ecNumber>
    </recommendedName>
    <alternativeName>
        <fullName evidence="4">Nucleoside triphosphate pyrophosphatase</fullName>
    </alternativeName>
    <alternativeName>
        <fullName evidence="4">Nucleotide pyrophosphatase</fullName>
        <shortName evidence="4">Nucleotide PPase</shortName>
    </alternativeName>
</protein>
<gene>
    <name evidence="5" type="ORF">GCM10022229_23720</name>
</gene>
<dbReference type="HAMAP" id="MF_00528">
    <property type="entry name" value="Maf"/>
    <property type="match status" value="1"/>
</dbReference>
<keyword evidence="4" id="KW-0963">Cytoplasm</keyword>
<evidence type="ECO:0000313" key="6">
    <source>
        <dbReference type="Proteomes" id="UP001501727"/>
    </source>
</evidence>
<dbReference type="EC" id="3.6.1.9" evidence="4"/>
<comment type="catalytic activity">
    <reaction evidence="4">
        <text>dTTP + H2O = dTMP + diphosphate + H(+)</text>
        <dbReference type="Rhea" id="RHEA:28534"/>
        <dbReference type="ChEBI" id="CHEBI:15377"/>
        <dbReference type="ChEBI" id="CHEBI:15378"/>
        <dbReference type="ChEBI" id="CHEBI:33019"/>
        <dbReference type="ChEBI" id="CHEBI:37568"/>
        <dbReference type="ChEBI" id="CHEBI:63528"/>
        <dbReference type="EC" id="3.6.1.9"/>
    </reaction>
</comment>
<evidence type="ECO:0000256" key="3">
    <source>
        <dbReference type="ARBA" id="ARBA00023080"/>
    </source>
</evidence>
<comment type="function">
    <text evidence="4">Nucleoside triphosphate pyrophosphatase that hydrolyzes dTTP and UTP. May have a dual role in cell division arrest and in preventing the incorporation of modified nucleotides into cellular nucleic acids.</text>
</comment>
<evidence type="ECO:0000256" key="1">
    <source>
        <dbReference type="ARBA" id="ARBA00001968"/>
    </source>
</evidence>
<keyword evidence="2 4" id="KW-0378">Hydrolase</keyword>
<dbReference type="EMBL" id="BAAAZU010000024">
    <property type="protein sequence ID" value="GAA3929306.1"/>
    <property type="molecule type" value="Genomic_DNA"/>
</dbReference>
<dbReference type="RefSeq" id="WP_344760203.1">
    <property type="nucleotide sequence ID" value="NZ_BAAAZU010000024.1"/>
</dbReference>
<comment type="subcellular location">
    <subcellularLocation>
        <location evidence="4">Cytoplasm</location>
    </subcellularLocation>
</comment>
<proteinExistence type="inferred from homology"/>
<dbReference type="Proteomes" id="UP001501727">
    <property type="component" value="Unassembled WGS sequence"/>
</dbReference>
<keyword evidence="6" id="KW-1185">Reference proteome</keyword>
<dbReference type="Pfam" id="PF02545">
    <property type="entry name" value="Maf"/>
    <property type="match status" value="1"/>
</dbReference>
<dbReference type="PIRSF" id="PIRSF006305">
    <property type="entry name" value="Maf"/>
    <property type="match status" value="1"/>
</dbReference>
<comment type="similarity">
    <text evidence="4">Belongs to the Maf family. YhdE subfamily.</text>
</comment>
<dbReference type="PANTHER" id="PTHR43213">
    <property type="entry name" value="BIFUNCTIONAL DTTP/UTP PYROPHOSPHATASE/METHYLTRANSFERASE PROTEIN-RELATED"/>
    <property type="match status" value="1"/>
</dbReference>